<dbReference type="Proteomes" id="UP001552299">
    <property type="component" value="Unassembled WGS sequence"/>
</dbReference>
<evidence type="ECO:0000313" key="2">
    <source>
        <dbReference type="Proteomes" id="UP001552299"/>
    </source>
</evidence>
<accession>A0ABD0U1V9</accession>
<reference evidence="1 2" key="1">
    <citation type="journal article" date="2024" name="Plant Biotechnol. J.">
        <title>Dendrobium thyrsiflorum genome and its molecular insights into genes involved in important horticultural traits.</title>
        <authorList>
            <person name="Chen B."/>
            <person name="Wang J.Y."/>
            <person name="Zheng P.J."/>
            <person name="Li K.L."/>
            <person name="Liang Y.M."/>
            <person name="Chen X.F."/>
            <person name="Zhang C."/>
            <person name="Zhao X."/>
            <person name="He X."/>
            <person name="Zhang G.Q."/>
            <person name="Liu Z.J."/>
            <person name="Xu Q."/>
        </authorList>
    </citation>
    <scope>NUCLEOTIDE SEQUENCE [LARGE SCALE GENOMIC DNA]</scope>
    <source>
        <strain evidence="1">GZMU011</strain>
    </source>
</reference>
<protein>
    <submittedName>
        <fullName evidence="1">Uncharacterized protein</fullName>
    </submittedName>
</protein>
<organism evidence="1 2">
    <name type="scientific">Dendrobium thyrsiflorum</name>
    <name type="common">Pinecone-like raceme dendrobium</name>
    <name type="synonym">Orchid</name>
    <dbReference type="NCBI Taxonomy" id="117978"/>
    <lineage>
        <taxon>Eukaryota</taxon>
        <taxon>Viridiplantae</taxon>
        <taxon>Streptophyta</taxon>
        <taxon>Embryophyta</taxon>
        <taxon>Tracheophyta</taxon>
        <taxon>Spermatophyta</taxon>
        <taxon>Magnoliopsida</taxon>
        <taxon>Liliopsida</taxon>
        <taxon>Asparagales</taxon>
        <taxon>Orchidaceae</taxon>
        <taxon>Epidendroideae</taxon>
        <taxon>Malaxideae</taxon>
        <taxon>Dendrobiinae</taxon>
        <taxon>Dendrobium</taxon>
    </lineage>
</organism>
<dbReference type="AlphaFoldDB" id="A0ABD0U1V9"/>
<proteinExistence type="predicted"/>
<sequence length="144" mass="16306">MSEPHNLIELCFNAKQSSPKPWELRTASMEASVLRHCQQNLKGEPAYKQLNSAAAKHKFLLNHNKALIEEDPVKVLLDGVVDLQINVEEGGSQYVYSTLGVKHKSVVEIRIGHARETTKLGMREEWPVNEEGNVRRTLGKNFYP</sequence>
<name>A0ABD0U1V9_DENTH</name>
<dbReference type="EMBL" id="JANQDX010000018">
    <property type="protein sequence ID" value="KAL0905815.1"/>
    <property type="molecule type" value="Genomic_DNA"/>
</dbReference>
<comment type="caution">
    <text evidence="1">The sequence shown here is derived from an EMBL/GenBank/DDBJ whole genome shotgun (WGS) entry which is preliminary data.</text>
</comment>
<evidence type="ECO:0000313" key="1">
    <source>
        <dbReference type="EMBL" id="KAL0905815.1"/>
    </source>
</evidence>
<gene>
    <name evidence="1" type="ORF">M5K25_024253</name>
</gene>
<keyword evidence="2" id="KW-1185">Reference proteome</keyword>